<feature type="domain" description="Aminoglycoside phosphotransferase" evidence="3">
    <location>
        <begin position="24"/>
        <end position="238"/>
    </location>
</feature>
<evidence type="ECO:0000313" key="5">
    <source>
        <dbReference type="EMBL" id="SEH95097.1"/>
    </source>
</evidence>
<evidence type="ECO:0000256" key="2">
    <source>
        <dbReference type="ARBA" id="ARBA00022840"/>
    </source>
</evidence>
<dbReference type="GO" id="GO:0016740">
    <property type="term" value="F:transferase activity"/>
    <property type="evidence" value="ECO:0007669"/>
    <property type="project" value="UniProtKB-KW"/>
</dbReference>
<dbReference type="EMBL" id="CVUD02000254">
    <property type="protein sequence ID" value="SEH95097.1"/>
    <property type="molecule type" value="Genomic_DNA"/>
</dbReference>
<dbReference type="SUPFAM" id="SSF56112">
    <property type="entry name" value="Protein kinase-like (PK-like)"/>
    <property type="match status" value="1"/>
</dbReference>
<dbReference type="Gene3D" id="3.30.200.20">
    <property type="entry name" value="Phosphorylase Kinase, domain 1"/>
    <property type="match status" value="1"/>
</dbReference>
<evidence type="ECO:0000313" key="6">
    <source>
        <dbReference type="Proteomes" id="UP000198559"/>
    </source>
</evidence>
<accession>A0A1H6MC50</accession>
<dbReference type="GO" id="GO:0005524">
    <property type="term" value="F:ATP binding"/>
    <property type="evidence" value="ECO:0007669"/>
    <property type="project" value="UniProtKB-KW"/>
</dbReference>
<reference evidence="6 7" key="1">
    <citation type="submission" date="2016-06" db="EMBL/GenBank/DDBJ databases">
        <authorList>
            <person name="Petersen J."/>
            <person name="Sayavedra L."/>
        </authorList>
    </citation>
    <scope>NUCLEOTIDE SEQUENCE [LARGE SCALE GENOMIC DNA]</scope>
    <source>
        <strain evidence="7">BazSymA</strain>
        <strain evidence="6">BazSymB</strain>
    </source>
</reference>
<organism evidence="5 6">
    <name type="scientific">Bathymodiolus azoricus thioautotrophic gill symbiont</name>
    <dbReference type="NCBI Taxonomy" id="235205"/>
    <lineage>
        <taxon>Bacteria</taxon>
        <taxon>Pseudomonadati</taxon>
        <taxon>Pseudomonadota</taxon>
        <taxon>Gammaproteobacteria</taxon>
        <taxon>sulfur-oxidizing symbionts</taxon>
    </lineage>
</organism>
<evidence type="ECO:0000313" key="7">
    <source>
        <dbReference type="Proteomes" id="UP000198988"/>
    </source>
</evidence>
<sequence length="310" mass="35915">MIDQRLDLLTDWLVYFFDDEDFVITNASDDASFRRYFRIERDNNTFIAMDAPPEKEDSATFVKIATLLNANNLHAPKIIASDLAQGFLLLEDLGSTTFLQALNKDNRINLYKKAIDKMVEIQKINDKNNDLPCYDDAVLKSEMQLLIDWYLPKDTSDNHKQQLLSIFDILSNNALNSPQVFVHRDYHARNLMLIKGGLAVIDFQDAIIGSNTYDLCSLLKDAYLELSANDIQTLLNYYYTQAGIDIEFSQFEKQFELMGLQRHLKILGIFKRLSMRDDKHQYLNDIPLVKKYALQIANKYPEFSTLKKIL</sequence>
<evidence type="ECO:0000259" key="3">
    <source>
        <dbReference type="Pfam" id="PF01636"/>
    </source>
</evidence>
<dbReference type="STRING" id="235205.BAZSYMB_SCAFFOLD00011_34"/>
<dbReference type="PANTHER" id="PTHR33540:SF1">
    <property type="entry name" value="N-ACETYLMURAMATE_N-ACETYLGLUCOSAMINE KINASE"/>
    <property type="match status" value="1"/>
</dbReference>
<dbReference type="InterPro" id="IPR011009">
    <property type="entry name" value="Kinase-like_dom_sf"/>
</dbReference>
<proteinExistence type="predicted"/>
<dbReference type="PANTHER" id="PTHR33540">
    <property type="entry name" value="TRNA THREONYLCARBAMOYLADENOSINE BIOSYNTHESIS PROTEIN TSAE"/>
    <property type="match status" value="1"/>
</dbReference>
<dbReference type="EMBL" id="CDSC02000227">
    <property type="protein sequence ID" value="SEH80884.1"/>
    <property type="molecule type" value="Genomic_DNA"/>
</dbReference>
<dbReference type="OrthoDB" id="9809275at2"/>
<reference evidence="5" key="2">
    <citation type="submission" date="2016-06" db="EMBL/GenBank/DDBJ databases">
        <authorList>
            <person name="Olsen C.W."/>
            <person name="Carey S."/>
            <person name="Hinshaw L."/>
            <person name="Karasin A.I."/>
        </authorList>
    </citation>
    <scope>NUCLEOTIDE SEQUENCE [LARGE SCALE GENOMIC DNA]</scope>
    <source>
        <strain evidence="4">BazSymA</strain>
        <strain evidence="5">BazSymB</strain>
    </source>
</reference>
<evidence type="ECO:0000313" key="4">
    <source>
        <dbReference type="EMBL" id="SEH80884.1"/>
    </source>
</evidence>
<evidence type="ECO:0000256" key="1">
    <source>
        <dbReference type="ARBA" id="ARBA00022741"/>
    </source>
</evidence>
<keyword evidence="2" id="KW-0067">ATP-binding</keyword>
<gene>
    <name evidence="4" type="ORF">BAZSYMA_ACONTIG00208_4</name>
    <name evidence="5" type="ORF">BAZSYMB_SCAFFOLD00011_34</name>
</gene>
<dbReference type="RefSeq" id="WP_090715965.1">
    <property type="nucleotide sequence ID" value="NZ_CAESAP020000103.1"/>
</dbReference>
<dbReference type="Proteomes" id="UP000198559">
    <property type="component" value="Unassembled WGS sequence"/>
</dbReference>
<name>A0A1H6MC50_9GAMM</name>
<protein>
    <submittedName>
        <fullName evidence="5">Aminoglycoside phosphotransferase</fullName>
    </submittedName>
</protein>
<dbReference type="AlphaFoldDB" id="A0A1H6MC50"/>
<dbReference type="Gene3D" id="3.90.1200.10">
    <property type="match status" value="1"/>
</dbReference>
<dbReference type="Pfam" id="PF01636">
    <property type="entry name" value="APH"/>
    <property type="match status" value="1"/>
</dbReference>
<keyword evidence="1" id="KW-0547">Nucleotide-binding</keyword>
<dbReference type="InterPro" id="IPR002575">
    <property type="entry name" value="Aminoglycoside_PTrfase"/>
</dbReference>
<keyword evidence="5" id="KW-0808">Transferase</keyword>
<dbReference type="Proteomes" id="UP000198988">
    <property type="component" value="Unassembled WGS sequence"/>
</dbReference>